<feature type="domain" description="Serine aminopeptidase S33" evidence="2">
    <location>
        <begin position="88"/>
        <end position="325"/>
    </location>
</feature>
<dbReference type="EMBL" id="JAVDDT010000002">
    <property type="protein sequence ID" value="MDQ2069021.1"/>
    <property type="molecule type" value="Genomic_DNA"/>
</dbReference>
<sequence length="360" mass="38282">MPDNKAGNRLIKTGMLAIAALMLLSTPLLAQHKSHEVRITTPDPSVTLAGTLLVPEGAEGGTVMLMITGSGDHPRDAIISGAPLFRLQAEALASAGIATLRLDDRGTAESTGPTTRESTTADRVVDMRAALDWLRDGHIATFSQVGVIGHSEGAGIAARLAAQDSPPDLVILLGAPALQGKTVWVDQQVAGFRQGVGIEDPEVLAQVEAHMREAARLSIEGASADDMRENTVALFALGNIDVSTEENAHMLAGFTGRMTDDWMRHFLADNPSEALAETRVPTLAIYGSHDRLTSAALNAGPLTAALLSAGNQDFTVRILPEQDHFFLRAPGKPVGQHVFGEMELSGELMEEIIAWLSRRQ</sequence>
<keyword evidence="3" id="KW-0378">Hydrolase</keyword>
<accession>A0ABU0W4V3</accession>
<dbReference type="Gene3D" id="3.40.50.1820">
    <property type="entry name" value="alpha/beta hydrolase"/>
    <property type="match status" value="1"/>
</dbReference>
<dbReference type="PANTHER" id="PTHR43265">
    <property type="entry name" value="ESTERASE ESTD"/>
    <property type="match status" value="1"/>
</dbReference>
<dbReference type="Pfam" id="PF12146">
    <property type="entry name" value="Hydrolase_4"/>
    <property type="match status" value="1"/>
</dbReference>
<gene>
    <name evidence="3" type="ORF">RBH19_03945</name>
</gene>
<protein>
    <submittedName>
        <fullName evidence="3">Alpha/beta hydrolase</fullName>
    </submittedName>
</protein>
<evidence type="ECO:0000313" key="4">
    <source>
        <dbReference type="Proteomes" id="UP001239019"/>
    </source>
</evidence>
<name>A0ABU0W4V3_9GAMM</name>
<feature type="signal peptide" evidence="1">
    <location>
        <begin position="1"/>
        <end position="30"/>
    </location>
</feature>
<organism evidence="3 4">
    <name type="scientific">Natronospira bacteriovora</name>
    <dbReference type="NCBI Taxonomy" id="3069753"/>
    <lineage>
        <taxon>Bacteria</taxon>
        <taxon>Pseudomonadati</taxon>
        <taxon>Pseudomonadota</taxon>
        <taxon>Gammaproteobacteria</taxon>
        <taxon>Natronospirales</taxon>
        <taxon>Natronospiraceae</taxon>
        <taxon>Natronospira</taxon>
    </lineage>
</organism>
<dbReference type="SUPFAM" id="SSF53474">
    <property type="entry name" value="alpha/beta-Hydrolases"/>
    <property type="match status" value="1"/>
</dbReference>
<keyword evidence="4" id="KW-1185">Reference proteome</keyword>
<evidence type="ECO:0000313" key="3">
    <source>
        <dbReference type="EMBL" id="MDQ2069021.1"/>
    </source>
</evidence>
<dbReference type="Proteomes" id="UP001239019">
    <property type="component" value="Unassembled WGS sequence"/>
</dbReference>
<dbReference type="InterPro" id="IPR053145">
    <property type="entry name" value="AB_hydrolase_Est10"/>
</dbReference>
<dbReference type="RefSeq" id="WP_306727516.1">
    <property type="nucleotide sequence ID" value="NZ_JAVDDT010000002.1"/>
</dbReference>
<dbReference type="GO" id="GO:0016787">
    <property type="term" value="F:hydrolase activity"/>
    <property type="evidence" value="ECO:0007669"/>
    <property type="project" value="UniProtKB-KW"/>
</dbReference>
<dbReference type="InterPro" id="IPR022742">
    <property type="entry name" value="Hydrolase_4"/>
</dbReference>
<proteinExistence type="predicted"/>
<feature type="chain" id="PRO_5045330952" evidence="1">
    <location>
        <begin position="31"/>
        <end position="360"/>
    </location>
</feature>
<comment type="caution">
    <text evidence="3">The sequence shown here is derived from an EMBL/GenBank/DDBJ whole genome shotgun (WGS) entry which is preliminary data.</text>
</comment>
<evidence type="ECO:0000259" key="2">
    <source>
        <dbReference type="Pfam" id="PF12146"/>
    </source>
</evidence>
<evidence type="ECO:0000256" key="1">
    <source>
        <dbReference type="SAM" id="SignalP"/>
    </source>
</evidence>
<reference evidence="3 4" key="1">
    <citation type="submission" date="2023-08" db="EMBL/GenBank/DDBJ databases">
        <title>Whole-genome sequencing of halo(alkali)philic microorganisms from hypersaline lakes.</title>
        <authorList>
            <person name="Sorokin D.Y."/>
            <person name="Abbas B."/>
            <person name="Merkel A.Y."/>
        </authorList>
    </citation>
    <scope>NUCLEOTIDE SEQUENCE [LARGE SCALE GENOMIC DNA]</scope>
    <source>
        <strain evidence="3 4">AB-CW4</strain>
    </source>
</reference>
<dbReference type="PANTHER" id="PTHR43265:SF1">
    <property type="entry name" value="ESTERASE ESTD"/>
    <property type="match status" value="1"/>
</dbReference>
<dbReference type="InterPro" id="IPR029058">
    <property type="entry name" value="AB_hydrolase_fold"/>
</dbReference>
<keyword evidence="1" id="KW-0732">Signal</keyword>